<keyword evidence="9" id="KW-1133">Transmembrane helix</keyword>
<evidence type="ECO:0000256" key="7">
    <source>
        <dbReference type="ARBA" id="ARBA00023237"/>
    </source>
</evidence>
<evidence type="ECO:0000256" key="4">
    <source>
        <dbReference type="ARBA" id="ARBA00022692"/>
    </source>
</evidence>
<dbReference type="Gene3D" id="2.40.160.60">
    <property type="entry name" value="Outer membrane protein transport protein (OMPP1/FadL/TodX)"/>
    <property type="match status" value="1"/>
</dbReference>
<keyword evidence="7" id="KW-0998">Cell outer membrane</keyword>
<keyword evidence="4 9" id="KW-0812">Transmembrane</keyword>
<accession>A0ABX0JS51</accession>
<keyword evidence="3" id="KW-1134">Transmembrane beta strand</keyword>
<dbReference type="PANTHER" id="PTHR35093:SF8">
    <property type="entry name" value="OUTER MEMBRANE PROTEIN NMB0088-RELATED"/>
    <property type="match status" value="1"/>
</dbReference>
<protein>
    <submittedName>
        <fullName evidence="10">Uncharacterized protein</fullName>
    </submittedName>
</protein>
<evidence type="ECO:0000256" key="9">
    <source>
        <dbReference type="SAM" id="Phobius"/>
    </source>
</evidence>
<dbReference type="PANTHER" id="PTHR35093">
    <property type="entry name" value="OUTER MEMBRANE PROTEIN NMB0088-RELATED"/>
    <property type="match status" value="1"/>
</dbReference>
<reference evidence="10 11" key="1">
    <citation type="journal article" date="2020" name="Int. J. Syst. Evol. Microbiol.">
        <title>Novel acetic acid bacteria from cider fermentations: Acetobacter conturbans sp. nov. and Acetobacter fallax sp. nov.</title>
        <authorList>
            <person name="Sombolestani A.S."/>
            <person name="Cleenwerck I."/>
            <person name="Cnockaert M."/>
            <person name="Borremans W."/>
            <person name="Wieme A.D."/>
            <person name="De Vuyst L."/>
            <person name="Vandamme P."/>
        </authorList>
    </citation>
    <scope>NUCLEOTIDE SEQUENCE [LARGE SCALE GENOMIC DNA]</scope>
    <source>
        <strain evidence="10 11">LMG 30640</strain>
    </source>
</reference>
<dbReference type="Proteomes" id="UP000635278">
    <property type="component" value="Unassembled WGS sequence"/>
</dbReference>
<comment type="similarity">
    <text evidence="2">Belongs to the OmpP1/FadL family.</text>
</comment>
<evidence type="ECO:0000256" key="2">
    <source>
        <dbReference type="ARBA" id="ARBA00008163"/>
    </source>
</evidence>
<evidence type="ECO:0000256" key="1">
    <source>
        <dbReference type="ARBA" id="ARBA00004571"/>
    </source>
</evidence>
<evidence type="ECO:0000256" key="5">
    <source>
        <dbReference type="ARBA" id="ARBA00022729"/>
    </source>
</evidence>
<dbReference type="EMBL" id="WOTB01000010">
    <property type="protein sequence ID" value="NHN84858.1"/>
    <property type="molecule type" value="Genomic_DNA"/>
</dbReference>
<feature type="transmembrane region" description="Helical" evidence="9">
    <location>
        <begin position="33"/>
        <end position="56"/>
    </location>
</feature>
<evidence type="ECO:0000313" key="11">
    <source>
        <dbReference type="Proteomes" id="UP000635278"/>
    </source>
</evidence>
<sequence length="468" mass="50091">MHRVLRKRHPEEGDHPQAAPHGSGIGKEKTMKYFPAATAFGTAATLAFFVPGAFLLSGPAFAAGFALRETDATSVASAYVGGVSRATDASTVLLNPAGMSLLEYSELEGNAFYVGPSAKFSGQNYFGPGVTTPGTNGNKNISAAATASGYGVWKINDRWAVGYGAATPYGLRMNYPENWVGRYQSLVTSISDYELALAVSYKVTPHLVIGVGPRFGFLQGRFTETANLGALNAYGPTNASLAGNGFGFGYSAGAIYRFDDRTQIGITYRSRISYPVATKLKFAPPLTLSASQPQVDALLAAESGHSKMQVTLPDSVSFGFTHKLSSRWTLMMQGEWTHWSLLQSLNAVSDHGGLDTTIPVRWHNSWFGGVSASYRVLSNVTLRGGFSYDQSPADIESRFTRAPDASRYTLGFGAEYSPIRQLTMELSFAHLFFASAPISSSSAATAGQIVGEYSNHANVVGFGIRSRF</sequence>
<keyword evidence="6 9" id="KW-0472">Membrane</keyword>
<organism evidence="10 11">
    <name type="scientific">Acetobacter musti</name>
    <dbReference type="NCBI Taxonomy" id="864732"/>
    <lineage>
        <taxon>Bacteria</taxon>
        <taxon>Pseudomonadati</taxon>
        <taxon>Pseudomonadota</taxon>
        <taxon>Alphaproteobacteria</taxon>
        <taxon>Acetobacterales</taxon>
        <taxon>Acetobacteraceae</taxon>
        <taxon>Acetobacter</taxon>
    </lineage>
</organism>
<feature type="region of interest" description="Disordered" evidence="8">
    <location>
        <begin position="1"/>
        <end position="26"/>
    </location>
</feature>
<evidence type="ECO:0000256" key="6">
    <source>
        <dbReference type="ARBA" id="ARBA00023136"/>
    </source>
</evidence>
<dbReference type="Pfam" id="PF03349">
    <property type="entry name" value="Toluene_X"/>
    <property type="match status" value="1"/>
</dbReference>
<dbReference type="SUPFAM" id="SSF56935">
    <property type="entry name" value="Porins"/>
    <property type="match status" value="1"/>
</dbReference>
<name>A0ABX0JS51_9PROT</name>
<evidence type="ECO:0000256" key="3">
    <source>
        <dbReference type="ARBA" id="ARBA00022452"/>
    </source>
</evidence>
<comment type="caution">
    <text evidence="10">The sequence shown here is derived from an EMBL/GenBank/DDBJ whole genome shotgun (WGS) entry which is preliminary data.</text>
</comment>
<evidence type="ECO:0000256" key="8">
    <source>
        <dbReference type="SAM" id="MobiDB-lite"/>
    </source>
</evidence>
<evidence type="ECO:0000313" key="10">
    <source>
        <dbReference type="EMBL" id="NHN84858.1"/>
    </source>
</evidence>
<keyword evidence="11" id="KW-1185">Reference proteome</keyword>
<gene>
    <name evidence="10" type="ORF">GOB93_09420</name>
</gene>
<comment type="subcellular location">
    <subcellularLocation>
        <location evidence="1">Cell outer membrane</location>
        <topology evidence="1">Multi-pass membrane protein</topology>
    </subcellularLocation>
</comment>
<proteinExistence type="inferred from homology"/>
<dbReference type="InterPro" id="IPR005017">
    <property type="entry name" value="OMPP1/FadL/TodX"/>
</dbReference>
<keyword evidence="5" id="KW-0732">Signal</keyword>